<feature type="domain" description="Glycosyltransferase 2-like" evidence="2">
    <location>
        <begin position="11"/>
        <end position="175"/>
    </location>
</feature>
<dbReference type="Pfam" id="PF00535">
    <property type="entry name" value="Glycos_transf_2"/>
    <property type="match status" value="1"/>
</dbReference>
<dbReference type="PANTHER" id="PTHR22916">
    <property type="entry name" value="GLYCOSYLTRANSFERASE"/>
    <property type="match status" value="1"/>
</dbReference>
<dbReference type="InterPro" id="IPR029044">
    <property type="entry name" value="Nucleotide-diphossugar_trans"/>
</dbReference>
<name>A0A2X0S7F0_BROTH</name>
<dbReference type="GO" id="GO:0016758">
    <property type="term" value="F:hexosyltransferase activity"/>
    <property type="evidence" value="ECO:0007669"/>
    <property type="project" value="UniProtKB-ARBA"/>
</dbReference>
<keyword evidence="3" id="KW-0808">Transferase</keyword>
<gene>
    <name evidence="3" type="ORF">BTBSAS_70048</name>
</gene>
<organism evidence="3 4">
    <name type="scientific">Brochothrix thermosphacta</name>
    <name type="common">Microbacterium thermosphactum</name>
    <dbReference type="NCBI Taxonomy" id="2756"/>
    <lineage>
        <taxon>Bacteria</taxon>
        <taxon>Bacillati</taxon>
        <taxon>Bacillota</taxon>
        <taxon>Bacilli</taxon>
        <taxon>Bacillales</taxon>
        <taxon>Listeriaceae</taxon>
        <taxon>Brochothrix</taxon>
    </lineage>
</organism>
<dbReference type="RefSeq" id="WP_069133173.1">
    <property type="nucleotide sequence ID" value="NZ_CBCPKC010000006.1"/>
</dbReference>
<dbReference type="InterPro" id="IPR001173">
    <property type="entry name" value="Glyco_trans_2-like"/>
</dbReference>
<dbReference type="PANTHER" id="PTHR22916:SF3">
    <property type="entry name" value="UDP-GLCNAC:BETAGAL BETA-1,3-N-ACETYLGLUCOSAMINYLTRANSFERASE-LIKE PROTEIN 1"/>
    <property type="match status" value="1"/>
</dbReference>
<dbReference type="SUPFAM" id="SSF53448">
    <property type="entry name" value="Nucleotide-diphospho-sugar transferases"/>
    <property type="match status" value="1"/>
</dbReference>
<sequence length="309" mass="35911">MVMEQDKQLVSVIVPTYCRPVAIIERAIASIAAQTYERVEIIVVDDNAEHPEYRENNRRAFSNRDQLVLIENEKNLGGALSRNAGIVASQGSHITFLDDDDKYLPEKIAKQLAFMQEVACDLSFANLNIVNQQEKTVDYREFSNLVDFKTDTLMKYHLQHHITGTPTFMFKREALFKIDLFDDISMGQEYILMLKAIEQKLTIRYFDSCDVVAYRHDLGSISQGRNKIIGEKNMYKIKETYFDQLNTKEINYVKFRHRAVLTVAYKRNKQITKALGLALYTACSHPLVLMQSVYQFIRKIQMNRQELEK</sequence>
<accession>A0A2X0S7F0</accession>
<evidence type="ECO:0000313" key="4">
    <source>
        <dbReference type="Proteomes" id="UP000270190"/>
    </source>
</evidence>
<dbReference type="Proteomes" id="UP000270190">
    <property type="component" value="Unassembled WGS sequence"/>
</dbReference>
<dbReference type="Gene3D" id="3.90.550.10">
    <property type="entry name" value="Spore Coat Polysaccharide Biosynthesis Protein SpsA, Chain A"/>
    <property type="match status" value="1"/>
</dbReference>
<dbReference type="AlphaFoldDB" id="A0A2X0S7F0"/>
<comment type="similarity">
    <text evidence="1">Belongs to the glycosyltransferase 2 family.</text>
</comment>
<reference evidence="4" key="1">
    <citation type="submission" date="2018-04" db="EMBL/GenBank/DDBJ databases">
        <authorList>
            <person name="Illikoud N."/>
        </authorList>
    </citation>
    <scope>NUCLEOTIDE SEQUENCE [LARGE SCALE GENOMIC DNA]</scope>
</reference>
<evidence type="ECO:0000313" key="3">
    <source>
        <dbReference type="EMBL" id="SPP30197.1"/>
    </source>
</evidence>
<evidence type="ECO:0000256" key="1">
    <source>
        <dbReference type="ARBA" id="ARBA00006739"/>
    </source>
</evidence>
<protein>
    <submittedName>
        <fullName evidence="3">Putative glycosyltransferase</fullName>
    </submittedName>
</protein>
<dbReference type="CDD" id="cd00761">
    <property type="entry name" value="Glyco_tranf_GTA_type"/>
    <property type="match status" value="1"/>
</dbReference>
<evidence type="ECO:0000259" key="2">
    <source>
        <dbReference type="Pfam" id="PF00535"/>
    </source>
</evidence>
<proteinExistence type="inferred from homology"/>
<dbReference type="EMBL" id="OUNC01000067">
    <property type="protein sequence ID" value="SPP30197.1"/>
    <property type="molecule type" value="Genomic_DNA"/>
</dbReference>